<dbReference type="AlphaFoldDB" id="A0A392R3L1"/>
<reference evidence="2 3" key="1">
    <citation type="journal article" date="2018" name="Front. Plant Sci.">
        <title>Red Clover (Trifolium pratense) and Zigzag Clover (T. medium) - A Picture of Genomic Similarities and Differences.</title>
        <authorList>
            <person name="Dluhosova J."/>
            <person name="Istvanek J."/>
            <person name="Nedelnik J."/>
            <person name="Repkova J."/>
        </authorList>
    </citation>
    <scope>NUCLEOTIDE SEQUENCE [LARGE SCALE GENOMIC DNA]</scope>
    <source>
        <strain evidence="3">cv. 10/8</strain>
        <tissue evidence="2">Leaf</tissue>
    </source>
</reference>
<feature type="domain" description="Integrase catalytic" evidence="1">
    <location>
        <begin position="1"/>
        <end position="66"/>
    </location>
</feature>
<dbReference type="EMBL" id="LXQA010181411">
    <property type="protein sequence ID" value="MCI30682.1"/>
    <property type="molecule type" value="Genomic_DNA"/>
</dbReference>
<accession>A0A392R3L1</accession>
<sequence>MSSSYHPQTDGQTEVTNRVVEQYLRAFVHVKPTNWYRYLPWAELHFNTSYHSASGLTPYQVVYGKPPPQITDYIAGTSMVEACDKVLSTRDEILALLRKNLLKAQSRMKEIADKKRRDVVYEIGSWVYVKLRPHRQTSLS</sequence>
<evidence type="ECO:0000313" key="3">
    <source>
        <dbReference type="Proteomes" id="UP000265520"/>
    </source>
</evidence>
<organism evidence="2 3">
    <name type="scientific">Trifolium medium</name>
    <dbReference type="NCBI Taxonomy" id="97028"/>
    <lineage>
        <taxon>Eukaryota</taxon>
        <taxon>Viridiplantae</taxon>
        <taxon>Streptophyta</taxon>
        <taxon>Embryophyta</taxon>
        <taxon>Tracheophyta</taxon>
        <taxon>Spermatophyta</taxon>
        <taxon>Magnoliopsida</taxon>
        <taxon>eudicotyledons</taxon>
        <taxon>Gunneridae</taxon>
        <taxon>Pentapetalae</taxon>
        <taxon>rosids</taxon>
        <taxon>fabids</taxon>
        <taxon>Fabales</taxon>
        <taxon>Fabaceae</taxon>
        <taxon>Papilionoideae</taxon>
        <taxon>50 kb inversion clade</taxon>
        <taxon>NPAAA clade</taxon>
        <taxon>Hologalegina</taxon>
        <taxon>IRL clade</taxon>
        <taxon>Trifolieae</taxon>
        <taxon>Trifolium</taxon>
    </lineage>
</organism>
<proteinExistence type="predicted"/>
<evidence type="ECO:0000259" key="1">
    <source>
        <dbReference type="PROSITE" id="PS50994"/>
    </source>
</evidence>
<dbReference type="InterPro" id="IPR036397">
    <property type="entry name" value="RNaseH_sf"/>
</dbReference>
<evidence type="ECO:0000313" key="2">
    <source>
        <dbReference type="EMBL" id="MCI30682.1"/>
    </source>
</evidence>
<dbReference type="Proteomes" id="UP000265520">
    <property type="component" value="Unassembled WGS sequence"/>
</dbReference>
<feature type="non-terminal residue" evidence="2">
    <location>
        <position position="140"/>
    </location>
</feature>
<name>A0A392R3L1_9FABA</name>
<protein>
    <submittedName>
        <fullName evidence="2">Ty-3/Gypsy retrotransposon polyprotein</fullName>
    </submittedName>
</protein>
<dbReference type="PANTHER" id="PTHR47266">
    <property type="entry name" value="ENDONUCLEASE-RELATED"/>
    <property type="match status" value="1"/>
</dbReference>
<dbReference type="PROSITE" id="PS50994">
    <property type="entry name" value="INTEGRASE"/>
    <property type="match status" value="1"/>
</dbReference>
<comment type="caution">
    <text evidence="2">The sequence shown here is derived from an EMBL/GenBank/DDBJ whole genome shotgun (WGS) entry which is preliminary data.</text>
</comment>
<dbReference type="InterPro" id="IPR012337">
    <property type="entry name" value="RNaseH-like_sf"/>
</dbReference>
<dbReference type="InterPro" id="IPR001584">
    <property type="entry name" value="Integrase_cat-core"/>
</dbReference>
<dbReference type="SUPFAM" id="SSF53098">
    <property type="entry name" value="Ribonuclease H-like"/>
    <property type="match status" value="1"/>
</dbReference>
<keyword evidence="3" id="KW-1185">Reference proteome</keyword>
<dbReference type="Gene3D" id="3.30.420.10">
    <property type="entry name" value="Ribonuclease H-like superfamily/Ribonuclease H"/>
    <property type="match status" value="1"/>
</dbReference>
<dbReference type="InterPro" id="IPR052160">
    <property type="entry name" value="Gypsy_RT_Integrase-like"/>
</dbReference>
<dbReference type="GO" id="GO:0015074">
    <property type="term" value="P:DNA integration"/>
    <property type="evidence" value="ECO:0007669"/>
    <property type="project" value="InterPro"/>
</dbReference>
<dbReference type="GO" id="GO:0003676">
    <property type="term" value="F:nucleic acid binding"/>
    <property type="evidence" value="ECO:0007669"/>
    <property type="project" value="InterPro"/>
</dbReference>